<evidence type="ECO:0000313" key="13">
    <source>
        <dbReference type="Proteomes" id="UP000030748"/>
    </source>
</evidence>
<feature type="domain" description="Disease resistance N-terminal" evidence="8">
    <location>
        <begin position="1"/>
        <end position="63"/>
    </location>
</feature>
<dbReference type="PANTHER" id="PTHR36766:SF42">
    <property type="entry name" value="NB-ARC DOMAIN DISEASE RESISTANCE PROTEIN"/>
    <property type="match status" value="1"/>
</dbReference>
<dbReference type="GO" id="GO:0005524">
    <property type="term" value="F:ATP binding"/>
    <property type="evidence" value="ECO:0007669"/>
    <property type="project" value="UniProtKB-KW"/>
</dbReference>
<accession>A0A022Q9S8</accession>
<proteinExistence type="inferred from homology"/>
<keyword evidence="5" id="KW-0611">Plant defense</keyword>
<dbReference type="Gene3D" id="3.80.10.10">
    <property type="entry name" value="Ribonuclease Inhibitor"/>
    <property type="match status" value="3"/>
</dbReference>
<dbReference type="GO" id="GO:0051607">
    <property type="term" value="P:defense response to virus"/>
    <property type="evidence" value="ECO:0007669"/>
    <property type="project" value="UniProtKB-ARBA"/>
</dbReference>
<evidence type="ECO:0000256" key="2">
    <source>
        <dbReference type="ARBA" id="ARBA00022614"/>
    </source>
</evidence>
<keyword evidence="2" id="KW-0433">Leucine-rich repeat</keyword>
<dbReference type="PRINTS" id="PR00364">
    <property type="entry name" value="DISEASERSIST"/>
</dbReference>
<evidence type="ECO:0000256" key="1">
    <source>
        <dbReference type="ARBA" id="ARBA00008894"/>
    </source>
</evidence>
<dbReference type="SUPFAM" id="SSF52047">
    <property type="entry name" value="RNI-like"/>
    <property type="match status" value="1"/>
</dbReference>
<comment type="similarity">
    <text evidence="1">Belongs to the disease resistance NB-LRR family.</text>
</comment>
<dbReference type="Proteomes" id="UP000030748">
    <property type="component" value="Unassembled WGS sequence"/>
</dbReference>
<evidence type="ECO:0000259" key="9">
    <source>
        <dbReference type="Pfam" id="PF23247"/>
    </source>
</evidence>
<dbReference type="InterPro" id="IPR032675">
    <property type="entry name" value="LRR_dom_sf"/>
</dbReference>
<dbReference type="GO" id="GO:0043531">
    <property type="term" value="F:ADP binding"/>
    <property type="evidence" value="ECO:0007669"/>
    <property type="project" value="InterPro"/>
</dbReference>
<feature type="domain" description="Disease resistance protein At4g27190-like leucine-rich repeats" evidence="9">
    <location>
        <begin position="849"/>
        <end position="982"/>
    </location>
</feature>
<dbReference type="Pfam" id="PF23247">
    <property type="entry name" value="LRR_RPS2"/>
    <property type="match status" value="1"/>
</dbReference>
<dbReference type="InterPro" id="IPR036388">
    <property type="entry name" value="WH-like_DNA-bd_sf"/>
</dbReference>
<feature type="domain" description="R13L1/DRL21-like LRR repeat region" evidence="11">
    <location>
        <begin position="636"/>
        <end position="764"/>
    </location>
</feature>
<dbReference type="FunFam" id="3.40.50.300:FF:001091">
    <property type="entry name" value="Probable disease resistance protein At1g61300"/>
    <property type="match status" value="1"/>
</dbReference>
<dbReference type="InterPro" id="IPR057135">
    <property type="entry name" value="At4g27190-like_LRR"/>
</dbReference>
<reference evidence="12 13" key="1">
    <citation type="journal article" date="2013" name="Proc. Natl. Acad. Sci. U.S.A.">
        <title>Fine-scale variation in meiotic recombination in Mimulus inferred from population shotgun sequencing.</title>
        <authorList>
            <person name="Hellsten U."/>
            <person name="Wright K.M."/>
            <person name="Jenkins J."/>
            <person name="Shu S."/>
            <person name="Yuan Y."/>
            <person name="Wessler S.R."/>
            <person name="Schmutz J."/>
            <person name="Willis J.H."/>
            <person name="Rokhsar D.S."/>
        </authorList>
    </citation>
    <scope>NUCLEOTIDE SEQUENCE [LARGE SCALE GENOMIC DNA]</scope>
    <source>
        <strain evidence="13">cv. DUN x IM62</strain>
    </source>
</reference>
<dbReference type="PANTHER" id="PTHR36766">
    <property type="entry name" value="PLANT BROAD-SPECTRUM MILDEW RESISTANCE PROTEIN RPW8"/>
    <property type="match status" value="1"/>
</dbReference>
<dbReference type="InterPro" id="IPR041118">
    <property type="entry name" value="Rx_N"/>
</dbReference>
<dbReference type="SUPFAM" id="SSF52540">
    <property type="entry name" value="P-loop containing nucleoside triphosphate hydrolases"/>
    <property type="match status" value="1"/>
</dbReference>
<dbReference type="Pfam" id="PF23559">
    <property type="entry name" value="WHD_DRP"/>
    <property type="match status" value="1"/>
</dbReference>
<dbReference type="Pfam" id="PF18052">
    <property type="entry name" value="Rx_N"/>
    <property type="match status" value="1"/>
</dbReference>
<dbReference type="InterPro" id="IPR056789">
    <property type="entry name" value="LRR_R13L1-DRL21"/>
</dbReference>
<dbReference type="Gene3D" id="1.10.8.430">
    <property type="entry name" value="Helical domain of apoptotic protease-activating factors"/>
    <property type="match status" value="1"/>
</dbReference>
<sequence>MKKLSSTLTTIQSVLEDAETKQLQSRAIQNWLLKLHDLIYEIDDVLDECATQFSISKHRNSKLNRYSLKTILFRRKIGTRMKQVTEKLDAVAAERSKFHLREMSVDRPIEFAATRETGSILNVSRVVYGREEDAEKIVGILVNQVNGNEEVSVLPIVGVGGLGKTTLAQLVFKDQRVVDHFDKRIWVCVSDNFDQKRLLKAMIESVEEDDPEKNTRNTDLVEMHTLQHRLLKLLNNKKYLLVLDDVWNEDPGEWDKLKNVVACGSTGSSIIVTTRLQKIADMMITRSVVSAHDLMGLSEENCWMLMREQAFGETEDEYPNLEAIGKQIANKCAGVPLAAKTLGGVLRLMRTEKEWNYVKESEIWELPQTETSILPALKLSYHHLTFELRRCFAYCAIFPKDSKISKKELIFMWMAHGYISSKRVLEMEDVGNQICDELVRRSLLQYVIHPDTNEPTLVMHDLIHDLAQSIMESKIPGTQAQSTNFSSASSTSKIRQVNLREKSVAFPKSNQPEMDISFILKNFSCLRVLDAGMTGIQSLPSTIRELKHVRHLNLSGTKIRTLPESLCGLWNLQVLNLDDCQELVALPKKLRYLINLRHLFLVKCYSLKETPSRIGELKRLKSLGQFIVGHRKGYHLEELQHLDIGGRITIRHLERVENPMDAKKANLAEKKNLVHLKLFWKTDRTPSKSSEEEARDENVLEGLEPHPNLEILEIKGFWGSHFPAWMSNSTVDKVVKIDISFCQNCLRLPQLGKLPHLKSLRLEDLAAVEYISEENQPPHSGLISLVHFPSLETLELSCLPNLKGLLREEQVTRPVEAFPNLQRLTIDKCSSFKLPPLKKLERLDCKQGMRSLKCLSRLWISECETVTCLPEEWLPHLTALEQLVIFKCRELVEIPVGIKCVKELRLIDLAKMACLPEALQNLSSSLKTLFILGLPELSSLPEWLDKLTSLQILYIAECPKIDSFPASIRRMKNLRLLSVEKCPELERRCLKGKGEDWDKIQHIPRLDIG</sequence>
<evidence type="ECO:0000256" key="3">
    <source>
        <dbReference type="ARBA" id="ARBA00022737"/>
    </source>
</evidence>
<dbReference type="EMBL" id="KI632162">
    <property type="protein sequence ID" value="EYU23290.1"/>
    <property type="molecule type" value="Genomic_DNA"/>
</dbReference>
<keyword evidence="6" id="KW-0067">ATP-binding</keyword>
<dbReference type="InterPro" id="IPR042197">
    <property type="entry name" value="Apaf_helical"/>
</dbReference>
<evidence type="ECO:0000256" key="4">
    <source>
        <dbReference type="ARBA" id="ARBA00022741"/>
    </source>
</evidence>
<keyword evidence="3" id="KW-0677">Repeat</keyword>
<evidence type="ECO:0000259" key="11">
    <source>
        <dbReference type="Pfam" id="PF25019"/>
    </source>
</evidence>
<evidence type="ECO:0008006" key="14">
    <source>
        <dbReference type="Google" id="ProtNLM"/>
    </source>
</evidence>
<name>A0A022Q9S8_ERYGU</name>
<evidence type="ECO:0000313" key="12">
    <source>
        <dbReference type="EMBL" id="EYU23290.1"/>
    </source>
</evidence>
<evidence type="ECO:0000259" key="10">
    <source>
        <dbReference type="Pfam" id="PF23559"/>
    </source>
</evidence>
<evidence type="ECO:0000256" key="6">
    <source>
        <dbReference type="ARBA" id="ARBA00022840"/>
    </source>
</evidence>
<feature type="domain" description="Disease resistance protein winged helix" evidence="10">
    <location>
        <begin position="397"/>
        <end position="467"/>
    </location>
</feature>
<feature type="domain" description="NB-ARC" evidence="7">
    <location>
        <begin position="133"/>
        <end position="313"/>
    </location>
</feature>
<organism evidence="12 13">
    <name type="scientific">Erythranthe guttata</name>
    <name type="common">Yellow monkey flower</name>
    <name type="synonym">Mimulus guttatus</name>
    <dbReference type="NCBI Taxonomy" id="4155"/>
    <lineage>
        <taxon>Eukaryota</taxon>
        <taxon>Viridiplantae</taxon>
        <taxon>Streptophyta</taxon>
        <taxon>Embryophyta</taxon>
        <taxon>Tracheophyta</taxon>
        <taxon>Spermatophyta</taxon>
        <taxon>Magnoliopsida</taxon>
        <taxon>eudicotyledons</taxon>
        <taxon>Gunneridae</taxon>
        <taxon>Pentapetalae</taxon>
        <taxon>asterids</taxon>
        <taxon>lamiids</taxon>
        <taxon>Lamiales</taxon>
        <taxon>Phrymaceae</taxon>
        <taxon>Erythranthe</taxon>
    </lineage>
</organism>
<dbReference type="Gene3D" id="1.10.10.10">
    <property type="entry name" value="Winged helix-like DNA-binding domain superfamily/Winged helix DNA-binding domain"/>
    <property type="match status" value="1"/>
</dbReference>
<dbReference type="Pfam" id="PF00931">
    <property type="entry name" value="NB-ARC"/>
    <property type="match status" value="1"/>
</dbReference>
<protein>
    <recommendedName>
        <fullName evidence="14">NB-ARC domain-containing protein</fullName>
    </recommendedName>
</protein>
<dbReference type="Gene3D" id="3.40.50.300">
    <property type="entry name" value="P-loop containing nucleotide triphosphate hydrolases"/>
    <property type="match status" value="1"/>
</dbReference>
<dbReference type="SUPFAM" id="SSF52058">
    <property type="entry name" value="L domain-like"/>
    <property type="match status" value="1"/>
</dbReference>
<evidence type="ECO:0000256" key="5">
    <source>
        <dbReference type="ARBA" id="ARBA00022821"/>
    </source>
</evidence>
<dbReference type="InterPro" id="IPR058922">
    <property type="entry name" value="WHD_DRP"/>
</dbReference>
<keyword evidence="13" id="KW-1185">Reference proteome</keyword>
<dbReference type="eggNOG" id="KOG4658">
    <property type="taxonomic scope" value="Eukaryota"/>
</dbReference>
<evidence type="ECO:0000259" key="7">
    <source>
        <dbReference type="Pfam" id="PF00931"/>
    </source>
</evidence>
<gene>
    <name evidence="12" type="ORF">MIMGU_mgv1a000712mg</name>
</gene>
<dbReference type="Gene3D" id="1.20.5.4130">
    <property type="match status" value="1"/>
</dbReference>
<dbReference type="InterPro" id="IPR027417">
    <property type="entry name" value="P-loop_NTPase"/>
</dbReference>
<evidence type="ECO:0000259" key="8">
    <source>
        <dbReference type="Pfam" id="PF18052"/>
    </source>
</evidence>
<keyword evidence="4" id="KW-0547">Nucleotide-binding</keyword>
<dbReference type="FunFam" id="1.10.10.10:FF:000322">
    <property type="entry name" value="Probable disease resistance protein At1g63360"/>
    <property type="match status" value="1"/>
</dbReference>
<dbReference type="AlphaFoldDB" id="A0A022Q9S8"/>
<dbReference type="InterPro" id="IPR002182">
    <property type="entry name" value="NB-ARC"/>
</dbReference>
<dbReference type="Pfam" id="PF25019">
    <property type="entry name" value="LRR_R13L1-DRL21"/>
    <property type="match status" value="1"/>
</dbReference>